<gene>
    <name evidence="1" type="ORF">Y1Q_0004834</name>
</gene>
<keyword evidence="2" id="KW-1185">Reference proteome</keyword>
<evidence type="ECO:0000313" key="1">
    <source>
        <dbReference type="EMBL" id="KYO39197.1"/>
    </source>
</evidence>
<evidence type="ECO:0000313" key="2">
    <source>
        <dbReference type="Proteomes" id="UP000050525"/>
    </source>
</evidence>
<sequence length="79" mass="8489">MRPLEIYSSLRLSAPIRTALDTALGCKEGLCHAGHECSRSHSAESSKGALLLAGPWSGIPDSEIAPTWQLLRSDSLSQR</sequence>
<reference evidence="1 2" key="1">
    <citation type="journal article" date="2012" name="Genome Biol.">
        <title>Sequencing three crocodilian genomes to illuminate the evolution of archosaurs and amniotes.</title>
        <authorList>
            <person name="St John J.A."/>
            <person name="Braun E.L."/>
            <person name="Isberg S.R."/>
            <person name="Miles L.G."/>
            <person name="Chong A.Y."/>
            <person name="Gongora J."/>
            <person name="Dalzell P."/>
            <person name="Moran C."/>
            <person name="Bed'hom B."/>
            <person name="Abzhanov A."/>
            <person name="Burgess S.C."/>
            <person name="Cooksey A.M."/>
            <person name="Castoe T.A."/>
            <person name="Crawford N.G."/>
            <person name="Densmore L.D."/>
            <person name="Drew J.C."/>
            <person name="Edwards S.V."/>
            <person name="Faircloth B.C."/>
            <person name="Fujita M.K."/>
            <person name="Greenwold M.J."/>
            <person name="Hoffmann F.G."/>
            <person name="Howard J.M."/>
            <person name="Iguchi T."/>
            <person name="Janes D.E."/>
            <person name="Khan S.Y."/>
            <person name="Kohno S."/>
            <person name="de Koning A.J."/>
            <person name="Lance S.L."/>
            <person name="McCarthy F.M."/>
            <person name="McCormack J.E."/>
            <person name="Merchant M.E."/>
            <person name="Peterson D.G."/>
            <person name="Pollock D.D."/>
            <person name="Pourmand N."/>
            <person name="Raney B.J."/>
            <person name="Roessler K.A."/>
            <person name="Sanford J.R."/>
            <person name="Sawyer R.H."/>
            <person name="Schmidt C.J."/>
            <person name="Triplett E.W."/>
            <person name="Tuberville T.D."/>
            <person name="Venegas-Anaya M."/>
            <person name="Howard J.T."/>
            <person name="Jarvis E.D."/>
            <person name="Guillette L.J.Jr."/>
            <person name="Glenn T.C."/>
            <person name="Green R.E."/>
            <person name="Ray D.A."/>
        </authorList>
    </citation>
    <scope>NUCLEOTIDE SEQUENCE [LARGE SCALE GENOMIC DNA]</scope>
    <source>
        <strain evidence="1">KSC_2009_1</strain>
    </source>
</reference>
<dbReference type="AlphaFoldDB" id="A0A151NQR8"/>
<name>A0A151NQR8_ALLMI</name>
<organism evidence="1 2">
    <name type="scientific">Alligator mississippiensis</name>
    <name type="common">American alligator</name>
    <dbReference type="NCBI Taxonomy" id="8496"/>
    <lineage>
        <taxon>Eukaryota</taxon>
        <taxon>Metazoa</taxon>
        <taxon>Chordata</taxon>
        <taxon>Craniata</taxon>
        <taxon>Vertebrata</taxon>
        <taxon>Euteleostomi</taxon>
        <taxon>Archelosauria</taxon>
        <taxon>Archosauria</taxon>
        <taxon>Crocodylia</taxon>
        <taxon>Alligatoridae</taxon>
        <taxon>Alligatorinae</taxon>
        <taxon>Alligator</taxon>
    </lineage>
</organism>
<dbReference type="EMBL" id="AKHW03002337">
    <property type="protein sequence ID" value="KYO39197.1"/>
    <property type="molecule type" value="Genomic_DNA"/>
</dbReference>
<dbReference type="Proteomes" id="UP000050525">
    <property type="component" value="Unassembled WGS sequence"/>
</dbReference>
<comment type="caution">
    <text evidence="1">The sequence shown here is derived from an EMBL/GenBank/DDBJ whole genome shotgun (WGS) entry which is preliminary data.</text>
</comment>
<proteinExistence type="predicted"/>
<accession>A0A151NQR8</accession>
<protein>
    <submittedName>
        <fullName evidence="1">Uncharacterized protein</fullName>
    </submittedName>
</protein>